<name>A0AA38IBN6_9CUCU</name>
<sequence>MSRDWYVLHNPTHHQLFKRGLNGSHDVEVKNVLQLSRYQTSSEALSRALEVKVAYKSSRTCYKVSIAETQQEENNVIVVLDRHQLQEKTHNRHVTEL</sequence>
<evidence type="ECO:0000313" key="1">
    <source>
        <dbReference type="EMBL" id="KAJ3652234.1"/>
    </source>
</evidence>
<dbReference type="Proteomes" id="UP001168821">
    <property type="component" value="Unassembled WGS sequence"/>
</dbReference>
<proteinExistence type="predicted"/>
<organism evidence="1 2">
    <name type="scientific">Zophobas morio</name>
    <dbReference type="NCBI Taxonomy" id="2755281"/>
    <lineage>
        <taxon>Eukaryota</taxon>
        <taxon>Metazoa</taxon>
        <taxon>Ecdysozoa</taxon>
        <taxon>Arthropoda</taxon>
        <taxon>Hexapoda</taxon>
        <taxon>Insecta</taxon>
        <taxon>Pterygota</taxon>
        <taxon>Neoptera</taxon>
        <taxon>Endopterygota</taxon>
        <taxon>Coleoptera</taxon>
        <taxon>Polyphaga</taxon>
        <taxon>Cucujiformia</taxon>
        <taxon>Tenebrionidae</taxon>
        <taxon>Zophobas</taxon>
    </lineage>
</organism>
<dbReference type="AlphaFoldDB" id="A0AA38IBN6"/>
<gene>
    <name evidence="1" type="ORF">Zmor_018215</name>
</gene>
<evidence type="ECO:0000313" key="2">
    <source>
        <dbReference type="Proteomes" id="UP001168821"/>
    </source>
</evidence>
<dbReference type="EMBL" id="JALNTZ010000005">
    <property type="protein sequence ID" value="KAJ3652234.1"/>
    <property type="molecule type" value="Genomic_DNA"/>
</dbReference>
<protein>
    <submittedName>
        <fullName evidence="1">Uncharacterized protein</fullName>
    </submittedName>
</protein>
<accession>A0AA38IBN6</accession>
<comment type="caution">
    <text evidence="1">The sequence shown here is derived from an EMBL/GenBank/DDBJ whole genome shotgun (WGS) entry which is preliminary data.</text>
</comment>
<keyword evidence="2" id="KW-1185">Reference proteome</keyword>
<reference evidence="1" key="1">
    <citation type="journal article" date="2023" name="G3 (Bethesda)">
        <title>Whole genome assemblies of Zophobas morio and Tenebrio molitor.</title>
        <authorList>
            <person name="Kaur S."/>
            <person name="Stinson S.A."/>
            <person name="diCenzo G.C."/>
        </authorList>
    </citation>
    <scope>NUCLEOTIDE SEQUENCE</scope>
    <source>
        <strain evidence="1">QUZm001</strain>
    </source>
</reference>